<evidence type="ECO:0000313" key="2">
    <source>
        <dbReference type="Proteomes" id="UP001056120"/>
    </source>
</evidence>
<protein>
    <submittedName>
        <fullName evidence="1">Uncharacterized protein</fullName>
    </submittedName>
</protein>
<reference evidence="1 2" key="2">
    <citation type="journal article" date="2022" name="Mol. Ecol. Resour.">
        <title>The genomes of chicory, endive, great burdock and yacon provide insights into Asteraceae paleo-polyploidization history and plant inulin production.</title>
        <authorList>
            <person name="Fan W."/>
            <person name="Wang S."/>
            <person name="Wang H."/>
            <person name="Wang A."/>
            <person name="Jiang F."/>
            <person name="Liu H."/>
            <person name="Zhao H."/>
            <person name="Xu D."/>
            <person name="Zhang Y."/>
        </authorList>
    </citation>
    <scope>NUCLEOTIDE SEQUENCE [LARGE SCALE GENOMIC DNA]</scope>
    <source>
        <strain evidence="2">cv. Yunnan</strain>
        <tissue evidence="1">Leaves</tissue>
    </source>
</reference>
<sequence length="67" mass="7096">MESGGDGGSLRDAAAFKGNRGGSPQAIAPVKPSFRRFFDGGDLGFRPKASFRRTRVSGYDEDGTSPE</sequence>
<evidence type="ECO:0000313" key="1">
    <source>
        <dbReference type="EMBL" id="KAI3783397.1"/>
    </source>
</evidence>
<dbReference type="EMBL" id="CM042031">
    <property type="protein sequence ID" value="KAI3783397.1"/>
    <property type="molecule type" value="Genomic_DNA"/>
</dbReference>
<gene>
    <name evidence="1" type="ORF">L1987_42478</name>
</gene>
<organism evidence="1 2">
    <name type="scientific">Smallanthus sonchifolius</name>
    <dbReference type="NCBI Taxonomy" id="185202"/>
    <lineage>
        <taxon>Eukaryota</taxon>
        <taxon>Viridiplantae</taxon>
        <taxon>Streptophyta</taxon>
        <taxon>Embryophyta</taxon>
        <taxon>Tracheophyta</taxon>
        <taxon>Spermatophyta</taxon>
        <taxon>Magnoliopsida</taxon>
        <taxon>eudicotyledons</taxon>
        <taxon>Gunneridae</taxon>
        <taxon>Pentapetalae</taxon>
        <taxon>asterids</taxon>
        <taxon>campanulids</taxon>
        <taxon>Asterales</taxon>
        <taxon>Asteraceae</taxon>
        <taxon>Asteroideae</taxon>
        <taxon>Heliantheae alliance</taxon>
        <taxon>Millerieae</taxon>
        <taxon>Smallanthus</taxon>
    </lineage>
</organism>
<comment type="caution">
    <text evidence="1">The sequence shown here is derived from an EMBL/GenBank/DDBJ whole genome shotgun (WGS) entry which is preliminary data.</text>
</comment>
<dbReference type="Proteomes" id="UP001056120">
    <property type="component" value="Linkage Group LG14"/>
</dbReference>
<proteinExistence type="predicted"/>
<keyword evidence="2" id="KW-1185">Reference proteome</keyword>
<name>A0ACB9GIW4_9ASTR</name>
<reference evidence="2" key="1">
    <citation type="journal article" date="2022" name="Mol. Ecol. Resour.">
        <title>The genomes of chicory, endive, great burdock and yacon provide insights into Asteraceae palaeo-polyploidization history and plant inulin production.</title>
        <authorList>
            <person name="Fan W."/>
            <person name="Wang S."/>
            <person name="Wang H."/>
            <person name="Wang A."/>
            <person name="Jiang F."/>
            <person name="Liu H."/>
            <person name="Zhao H."/>
            <person name="Xu D."/>
            <person name="Zhang Y."/>
        </authorList>
    </citation>
    <scope>NUCLEOTIDE SEQUENCE [LARGE SCALE GENOMIC DNA]</scope>
    <source>
        <strain evidence="2">cv. Yunnan</strain>
    </source>
</reference>
<accession>A0ACB9GIW4</accession>